<dbReference type="GO" id="GO:0004252">
    <property type="term" value="F:serine-type endopeptidase activity"/>
    <property type="evidence" value="ECO:0007669"/>
    <property type="project" value="InterPro"/>
</dbReference>
<reference evidence="8 9" key="1">
    <citation type="submission" date="2019-08" db="EMBL/GenBank/DDBJ databases">
        <title>Genome of Luteibaculum oceani JCM 18817.</title>
        <authorList>
            <person name="Bowman J.P."/>
        </authorList>
    </citation>
    <scope>NUCLEOTIDE SEQUENCE [LARGE SCALE GENOMIC DNA]</scope>
    <source>
        <strain evidence="8 9">JCM 18817</strain>
    </source>
</reference>
<dbReference type="EC" id="3.4.21.89" evidence="3"/>
<accession>A0A5C6UWN2</accession>
<evidence type="ECO:0000256" key="4">
    <source>
        <dbReference type="ARBA" id="ARBA00019232"/>
    </source>
</evidence>
<evidence type="ECO:0000256" key="6">
    <source>
        <dbReference type="ARBA" id="ARBA00029906"/>
    </source>
</evidence>
<comment type="caution">
    <text evidence="8">The sequence shown here is derived from an EMBL/GenBank/DDBJ whole genome shotgun (WGS) entry which is preliminary data.</text>
</comment>
<protein>
    <recommendedName>
        <fullName evidence="4">Signal peptidase I</fullName>
        <ecNumber evidence="3">3.4.21.89</ecNumber>
    </recommendedName>
    <alternativeName>
        <fullName evidence="6">Leader peptidase I</fullName>
    </alternativeName>
</protein>
<dbReference type="InterPro" id="IPR019533">
    <property type="entry name" value="Peptidase_S26"/>
</dbReference>
<dbReference type="GO" id="GO:0009003">
    <property type="term" value="F:signal peptidase activity"/>
    <property type="evidence" value="ECO:0007669"/>
    <property type="project" value="UniProtKB-EC"/>
</dbReference>
<evidence type="ECO:0000256" key="2">
    <source>
        <dbReference type="ARBA" id="ARBA00009370"/>
    </source>
</evidence>
<organism evidence="8 9">
    <name type="scientific">Luteibaculum oceani</name>
    <dbReference type="NCBI Taxonomy" id="1294296"/>
    <lineage>
        <taxon>Bacteria</taxon>
        <taxon>Pseudomonadati</taxon>
        <taxon>Bacteroidota</taxon>
        <taxon>Flavobacteriia</taxon>
        <taxon>Flavobacteriales</taxon>
        <taxon>Luteibaculaceae</taxon>
        <taxon>Luteibaculum</taxon>
    </lineage>
</organism>
<dbReference type="InterPro" id="IPR000223">
    <property type="entry name" value="Pept_S26A_signal_pept_1"/>
</dbReference>
<dbReference type="SUPFAM" id="SSF51306">
    <property type="entry name" value="LexA/Signal peptidase"/>
    <property type="match status" value="1"/>
</dbReference>
<dbReference type="OrthoDB" id="9802919at2"/>
<dbReference type="InterPro" id="IPR019757">
    <property type="entry name" value="Pept_S26A_signal_pept_1_Lys-AS"/>
</dbReference>
<keyword evidence="5" id="KW-0378">Hydrolase</keyword>
<gene>
    <name evidence="8" type="ORF">FRX97_09430</name>
</gene>
<feature type="domain" description="Peptidase S26" evidence="7">
    <location>
        <begin position="1"/>
        <end position="128"/>
    </location>
</feature>
<dbReference type="GO" id="GO:0006465">
    <property type="term" value="P:signal peptide processing"/>
    <property type="evidence" value="ECO:0007669"/>
    <property type="project" value="InterPro"/>
</dbReference>
<name>A0A5C6UWN2_9FLAO</name>
<dbReference type="GO" id="GO:0016020">
    <property type="term" value="C:membrane"/>
    <property type="evidence" value="ECO:0007669"/>
    <property type="project" value="InterPro"/>
</dbReference>
<dbReference type="PANTHER" id="PTHR43390:SF1">
    <property type="entry name" value="CHLOROPLAST PROCESSING PEPTIDASE"/>
    <property type="match status" value="1"/>
</dbReference>
<dbReference type="Proteomes" id="UP000321168">
    <property type="component" value="Unassembled WGS sequence"/>
</dbReference>
<evidence type="ECO:0000256" key="1">
    <source>
        <dbReference type="ARBA" id="ARBA00000677"/>
    </source>
</evidence>
<dbReference type="PROSITE" id="PS00760">
    <property type="entry name" value="SPASE_I_2"/>
    <property type="match status" value="1"/>
</dbReference>
<dbReference type="InterPro" id="IPR036286">
    <property type="entry name" value="LexA/Signal_pep-like_sf"/>
</dbReference>
<evidence type="ECO:0000259" key="7">
    <source>
        <dbReference type="Pfam" id="PF10502"/>
    </source>
</evidence>
<evidence type="ECO:0000256" key="3">
    <source>
        <dbReference type="ARBA" id="ARBA00013208"/>
    </source>
</evidence>
<proteinExistence type="inferred from homology"/>
<comment type="catalytic activity">
    <reaction evidence="1">
        <text>Cleavage of hydrophobic, N-terminal signal or leader sequences from secreted and periplasmic proteins.</text>
        <dbReference type="EC" id="3.4.21.89"/>
    </reaction>
</comment>
<evidence type="ECO:0000313" key="8">
    <source>
        <dbReference type="EMBL" id="TXC77074.1"/>
    </source>
</evidence>
<dbReference type="PRINTS" id="PR00727">
    <property type="entry name" value="LEADERPTASE"/>
</dbReference>
<dbReference type="PANTHER" id="PTHR43390">
    <property type="entry name" value="SIGNAL PEPTIDASE I"/>
    <property type="match status" value="1"/>
</dbReference>
<dbReference type="CDD" id="cd06530">
    <property type="entry name" value="S26_SPase_I"/>
    <property type="match status" value="1"/>
</dbReference>
<dbReference type="AlphaFoldDB" id="A0A5C6UWN2"/>
<dbReference type="Gene3D" id="2.10.109.10">
    <property type="entry name" value="Umud Fragment, subunit A"/>
    <property type="match status" value="2"/>
</dbReference>
<evidence type="ECO:0000256" key="5">
    <source>
        <dbReference type="ARBA" id="ARBA00022801"/>
    </source>
</evidence>
<dbReference type="Pfam" id="PF10502">
    <property type="entry name" value="Peptidase_S26"/>
    <property type="match status" value="2"/>
</dbReference>
<sequence length="272" mass="31328">MQPNFNEGDIVWIKKIGFNQQFLGLSIPPIQIPLGSIGKGTLKRGNTVAIFQPEKKLKSIKRLVGMPGDTLKLKRRSILVNGEKWDYPVVQSHYYRISFKSEKDKKRLLRTNSSAFLGPLKDRKFFLFNLDDSTYHEILSDSGIAFIHPLFSGPKVKNEAIWPYWKRYGWNESMMGPFYVPQKGDSILLNAHSFNLYKDLIAKYEGVFLNKSGSEIRINGEIATHYTFKRDYVFVIGDNIPISYDSRFYGPLPKDYIFGRISCLIFSNFGVE</sequence>
<feature type="domain" description="Peptidase S26" evidence="7">
    <location>
        <begin position="223"/>
        <end position="263"/>
    </location>
</feature>
<comment type="similarity">
    <text evidence="2">Belongs to the peptidase S26 family.</text>
</comment>
<keyword evidence="9" id="KW-1185">Reference proteome</keyword>
<evidence type="ECO:0000313" key="9">
    <source>
        <dbReference type="Proteomes" id="UP000321168"/>
    </source>
</evidence>
<dbReference type="EMBL" id="VORB01000008">
    <property type="protein sequence ID" value="TXC77074.1"/>
    <property type="molecule type" value="Genomic_DNA"/>
</dbReference>